<dbReference type="Gene3D" id="2.60.120.200">
    <property type="match status" value="2"/>
</dbReference>
<proteinExistence type="predicted"/>
<protein>
    <recommendedName>
        <fullName evidence="3">LamG-like jellyroll fold domain-containing protein</fullName>
    </recommendedName>
</protein>
<dbReference type="Proteomes" id="UP000663829">
    <property type="component" value="Unassembled WGS sequence"/>
</dbReference>
<reference evidence="4" key="1">
    <citation type="submission" date="2021-02" db="EMBL/GenBank/DDBJ databases">
        <authorList>
            <person name="Nowell W R."/>
        </authorList>
    </citation>
    <scope>NUCLEOTIDE SEQUENCE</scope>
</reference>
<dbReference type="Proteomes" id="UP000681722">
    <property type="component" value="Unassembled WGS sequence"/>
</dbReference>
<gene>
    <name evidence="4" type="ORF">GPM918_LOCUS14758</name>
    <name evidence="5" type="ORF">SRO942_LOCUS14758</name>
</gene>
<name>A0A814I7F2_9BILA</name>
<sequence length="417" mass="44641">MSLPAYVIASWNFDGNVNDLYSVYNGVLVNSPTYTTSTYTGYGNSLNLTSSLNQSVVIATPFFNLSYTSFTIEIWIYPTTSLVGDKGILGQCQSSATADQCFFMILRNGRINAGFFLNDVSGNTALSLNTWYHVAFVYDYSAGTQTLYVQGVVDTATTGASPYQGQNGSITIGTTQINQPSNYFSGLIDRMTLKNRVTTAAQILQDASLVAYFSFDVSQSYDSGSLGLNATLSNTATIAGKVGQALKFNVSSAYLQAYGFLQLGQSNQPYSIAMWVNPTSIQGGSLLHISTNSLGTGWCIDIMGLTYTGQIVTSTYLSGNFPGIIGPFLTVGQWVHVAMTYSTTYGVQQYINGVLYAATGAISYTASNAINYINIGWNFNSCGTGAVSGGSFQGSVDEVQVYRRELSSSEVSSLANP</sequence>
<dbReference type="SMART" id="SM00560">
    <property type="entry name" value="LamGL"/>
    <property type="match status" value="2"/>
</dbReference>
<dbReference type="PANTHER" id="PTHR42535:SF2">
    <property type="entry name" value="CHROMOSOME UNDETERMINED SCAFFOLD_146, WHOLE GENOME SHOTGUN SEQUENCE"/>
    <property type="match status" value="1"/>
</dbReference>
<dbReference type="InterPro" id="IPR013320">
    <property type="entry name" value="ConA-like_dom_sf"/>
</dbReference>
<evidence type="ECO:0000256" key="2">
    <source>
        <dbReference type="ARBA" id="ARBA00023157"/>
    </source>
</evidence>
<evidence type="ECO:0000313" key="5">
    <source>
        <dbReference type="EMBL" id="CAF3792026.1"/>
    </source>
</evidence>
<dbReference type="EMBL" id="CAJNOQ010003602">
    <property type="protein sequence ID" value="CAF1020617.1"/>
    <property type="molecule type" value="Genomic_DNA"/>
</dbReference>
<keyword evidence="1" id="KW-0732">Signal</keyword>
<dbReference type="AlphaFoldDB" id="A0A814I7F2"/>
<keyword evidence="6" id="KW-1185">Reference proteome</keyword>
<comment type="caution">
    <text evidence="4">The sequence shown here is derived from an EMBL/GenBank/DDBJ whole genome shotgun (WGS) entry which is preliminary data.</text>
</comment>
<dbReference type="PANTHER" id="PTHR42535">
    <property type="entry name" value="OOKINETE PROTEIN, PUTATIVE-RELATED"/>
    <property type="match status" value="1"/>
</dbReference>
<accession>A0A814I7F2</accession>
<dbReference type="OrthoDB" id="347083at2759"/>
<dbReference type="EMBL" id="CAJOBC010003602">
    <property type="protein sequence ID" value="CAF3792026.1"/>
    <property type="molecule type" value="Genomic_DNA"/>
</dbReference>
<dbReference type="InterPro" id="IPR006558">
    <property type="entry name" value="LamG-like"/>
</dbReference>
<organism evidence="4 6">
    <name type="scientific">Didymodactylos carnosus</name>
    <dbReference type="NCBI Taxonomy" id="1234261"/>
    <lineage>
        <taxon>Eukaryota</taxon>
        <taxon>Metazoa</taxon>
        <taxon>Spiralia</taxon>
        <taxon>Gnathifera</taxon>
        <taxon>Rotifera</taxon>
        <taxon>Eurotatoria</taxon>
        <taxon>Bdelloidea</taxon>
        <taxon>Philodinida</taxon>
        <taxon>Philodinidae</taxon>
        <taxon>Didymodactylos</taxon>
    </lineage>
</organism>
<keyword evidence="2" id="KW-1015">Disulfide bond</keyword>
<feature type="domain" description="LamG-like jellyroll fold" evidence="3">
    <location>
        <begin position="268"/>
        <end position="409"/>
    </location>
</feature>
<evidence type="ECO:0000256" key="1">
    <source>
        <dbReference type="ARBA" id="ARBA00022729"/>
    </source>
</evidence>
<evidence type="ECO:0000313" key="4">
    <source>
        <dbReference type="EMBL" id="CAF1020617.1"/>
    </source>
</evidence>
<dbReference type="Pfam" id="PF13385">
    <property type="entry name" value="Laminin_G_3"/>
    <property type="match status" value="2"/>
</dbReference>
<evidence type="ECO:0000313" key="6">
    <source>
        <dbReference type="Proteomes" id="UP000663829"/>
    </source>
</evidence>
<dbReference type="SUPFAM" id="SSF49899">
    <property type="entry name" value="Concanavalin A-like lectins/glucanases"/>
    <property type="match status" value="2"/>
</dbReference>
<feature type="domain" description="LamG-like jellyroll fold" evidence="3">
    <location>
        <begin position="68"/>
        <end position="201"/>
    </location>
</feature>
<evidence type="ECO:0000259" key="3">
    <source>
        <dbReference type="SMART" id="SM00560"/>
    </source>
</evidence>